<organism evidence="7">
    <name type="scientific">Solanum chacoense</name>
    <name type="common">Chaco potato</name>
    <dbReference type="NCBI Taxonomy" id="4108"/>
    <lineage>
        <taxon>Eukaryota</taxon>
        <taxon>Viridiplantae</taxon>
        <taxon>Streptophyta</taxon>
        <taxon>Embryophyta</taxon>
        <taxon>Tracheophyta</taxon>
        <taxon>Spermatophyta</taxon>
        <taxon>Magnoliopsida</taxon>
        <taxon>eudicotyledons</taxon>
        <taxon>Gunneridae</taxon>
        <taxon>Pentapetalae</taxon>
        <taxon>asterids</taxon>
        <taxon>lamiids</taxon>
        <taxon>Solanales</taxon>
        <taxon>Solanaceae</taxon>
        <taxon>Solanoideae</taxon>
        <taxon>Solaneae</taxon>
        <taxon>Solanum</taxon>
    </lineage>
</organism>
<keyword evidence="3 6" id="KW-0812">Transmembrane</keyword>
<evidence type="ECO:0000256" key="5">
    <source>
        <dbReference type="ARBA" id="ARBA00023136"/>
    </source>
</evidence>
<dbReference type="InterPro" id="IPR007770">
    <property type="entry name" value="DMP"/>
</dbReference>
<keyword evidence="4 6" id="KW-1133">Transmembrane helix</keyword>
<evidence type="ECO:0000256" key="4">
    <source>
        <dbReference type="ARBA" id="ARBA00022989"/>
    </source>
</evidence>
<dbReference type="PANTHER" id="PTHR31621:SF11">
    <property type="entry name" value="PROTEIN DMP8-RELATED"/>
    <property type="match status" value="1"/>
</dbReference>
<keyword evidence="5 6" id="KW-0472">Membrane</keyword>
<dbReference type="GO" id="GO:0016020">
    <property type="term" value="C:membrane"/>
    <property type="evidence" value="ECO:0007669"/>
    <property type="project" value="UniProtKB-SubCell"/>
</dbReference>
<dbReference type="Pfam" id="PF05078">
    <property type="entry name" value="DUF679"/>
    <property type="match status" value="1"/>
</dbReference>
<dbReference type="GO" id="GO:0005737">
    <property type="term" value="C:cytoplasm"/>
    <property type="evidence" value="ECO:0007669"/>
    <property type="project" value="UniProtKB-ARBA"/>
</dbReference>
<feature type="transmembrane region" description="Helical" evidence="6">
    <location>
        <begin position="44"/>
        <end position="66"/>
    </location>
</feature>
<feature type="transmembrane region" description="Helical" evidence="6">
    <location>
        <begin position="86"/>
        <end position="105"/>
    </location>
</feature>
<evidence type="ECO:0000313" key="7">
    <source>
        <dbReference type="EMBL" id="JAP08914.1"/>
    </source>
</evidence>
<dbReference type="GO" id="GO:0010256">
    <property type="term" value="P:endomembrane system organization"/>
    <property type="evidence" value="ECO:0007669"/>
    <property type="project" value="TreeGrafter"/>
</dbReference>
<name>A0A0V0GKZ0_SOLCH</name>
<dbReference type="AlphaFoldDB" id="A0A0V0GKZ0"/>
<sequence length="117" mass="13084">MFFFHFTDSFRGPDGKIYYGFVTPRGLKVFKTGLGVDVPKDERYIVGLTDFVHAMMSVLVFVAIAFSDHRVTLCLFPGHAKELDEIMRSFPLMVGVICSGLFLVFPNSRYGVGCMSA</sequence>
<evidence type="ECO:0000256" key="6">
    <source>
        <dbReference type="SAM" id="Phobius"/>
    </source>
</evidence>
<reference evidence="7" key="1">
    <citation type="submission" date="2015-12" db="EMBL/GenBank/DDBJ databases">
        <title>Gene expression during late stages of embryo sac development: a critical building block for successful pollen-pistil interactions.</title>
        <authorList>
            <person name="Liu Y."/>
            <person name="Joly V."/>
            <person name="Sabar M."/>
            <person name="Matton D.P."/>
        </authorList>
    </citation>
    <scope>NUCLEOTIDE SEQUENCE</scope>
</reference>
<evidence type="ECO:0000256" key="3">
    <source>
        <dbReference type="ARBA" id="ARBA00022692"/>
    </source>
</evidence>
<protein>
    <submittedName>
        <fullName evidence="7">Putative ovule protein</fullName>
    </submittedName>
</protein>
<dbReference type="EMBL" id="GEDG01036036">
    <property type="protein sequence ID" value="JAP08914.1"/>
    <property type="molecule type" value="Transcribed_RNA"/>
</dbReference>
<evidence type="ECO:0000256" key="1">
    <source>
        <dbReference type="ARBA" id="ARBA00004141"/>
    </source>
</evidence>
<accession>A0A0V0GKZ0</accession>
<proteinExistence type="inferred from homology"/>
<comment type="subcellular location">
    <subcellularLocation>
        <location evidence="1">Membrane</location>
        <topology evidence="1">Multi-pass membrane protein</topology>
    </subcellularLocation>
</comment>
<evidence type="ECO:0000256" key="2">
    <source>
        <dbReference type="ARBA" id="ARBA00008707"/>
    </source>
</evidence>
<comment type="similarity">
    <text evidence="2">Belongs to the plant DMP1 protein family.</text>
</comment>
<dbReference type="PANTHER" id="PTHR31621">
    <property type="entry name" value="PROTEIN DMP3"/>
    <property type="match status" value="1"/>
</dbReference>